<dbReference type="InterPro" id="IPR027417">
    <property type="entry name" value="P-loop_NTPase"/>
</dbReference>
<dbReference type="SUPFAM" id="SSF52540">
    <property type="entry name" value="P-loop containing nucleoside triphosphate hydrolases"/>
    <property type="match status" value="1"/>
</dbReference>
<dbReference type="Pfam" id="PF13671">
    <property type="entry name" value="AAA_33"/>
    <property type="match status" value="1"/>
</dbReference>
<dbReference type="Gene3D" id="3.40.50.300">
    <property type="entry name" value="P-loop containing nucleotide triphosphate hydrolases"/>
    <property type="match status" value="1"/>
</dbReference>
<dbReference type="OrthoDB" id="9805698at2"/>
<sequence>MKQVLILVGISGSGKSTWAKEFCQNEPNWLRISRDELRRSLIPVSLGAYWHWPKEDQDRIERLVERMHTRLLLDALRDGWHVIMDNTHLKKAYFDAYKTQLLRNVPSFEMQYKLFDPPLEVCQERDHLRPDSVGANAIAHQYAFLQELKTTFDFKTFTWPAASTNLVI</sequence>
<keyword evidence="2" id="KW-1185">Reference proteome</keyword>
<proteinExistence type="predicted"/>
<comment type="caution">
    <text evidence="1">The sequence shown here is derived from an EMBL/GenBank/DDBJ whole genome shotgun (WGS) entry which is preliminary data.</text>
</comment>
<dbReference type="Proteomes" id="UP000239590">
    <property type="component" value="Unassembled WGS sequence"/>
</dbReference>
<name>A0A2S7INT9_9BACT</name>
<organism evidence="1 2">
    <name type="scientific">Siphonobacter curvatus</name>
    <dbReference type="NCBI Taxonomy" id="2094562"/>
    <lineage>
        <taxon>Bacteria</taxon>
        <taxon>Pseudomonadati</taxon>
        <taxon>Bacteroidota</taxon>
        <taxon>Cytophagia</taxon>
        <taxon>Cytophagales</taxon>
        <taxon>Cytophagaceae</taxon>
        <taxon>Siphonobacter</taxon>
    </lineage>
</organism>
<protein>
    <submittedName>
        <fullName evidence="1">Uncharacterized protein</fullName>
    </submittedName>
</protein>
<accession>A0A2S7INT9</accession>
<dbReference type="AlphaFoldDB" id="A0A2S7INT9"/>
<dbReference type="PIRSF" id="PIRSF037081">
    <property type="entry name" value="P-loop_All4644_prd"/>
    <property type="match status" value="1"/>
</dbReference>
<evidence type="ECO:0000313" key="2">
    <source>
        <dbReference type="Proteomes" id="UP000239590"/>
    </source>
</evidence>
<gene>
    <name evidence="1" type="ORF">C5O19_06960</name>
</gene>
<dbReference type="EMBL" id="PTRA01000001">
    <property type="protein sequence ID" value="PQA59387.1"/>
    <property type="molecule type" value="Genomic_DNA"/>
</dbReference>
<reference evidence="2" key="1">
    <citation type="submission" date="2018-02" db="EMBL/GenBank/DDBJ databases">
        <title>Genome sequencing of Solimonas sp. HR-BB.</title>
        <authorList>
            <person name="Lee Y."/>
            <person name="Jeon C.O."/>
        </authorList>
    </citation>
    <scope>NUCLEOTIDE SEQUENCE [LARGE SCALE GENOMIC DNA]</scope>
    <source>
        <strain evidence="2">HR-U</strain>
    </source>
</reference>
<dbReference type="InterPro" id="IPR017101">
    <property type="entry name" value="P-loop_ATP/GTP-bd_All4644_prd"/>
</dbReference>
<evidence type="ECO:0000313" key="1">
    <source>
        <dbReference type="EMBL" id="PQA59387.1"/>
    </source>
</evidence>